<dbReference type="STRING" id="81972.D7KU61"/>
<keyword evidence="3" id="KW-1185">Reference proteome</keyword>
<dbReference type="EMBL" id="GL348714">
    <property type="protein sequence ID" value="EFH64262.1"/>
    <property type="molecule type" value="Genomic_DNA"/>
</dbReference>
<gene>
    <name evidence="2" type="ORF">ARALYDRAFT_675086</name>
</gene>
<sequence length="115" mass="12502">MASSQTRSNNGRNKRSSSAGAGANDGQIIELSAAPGNLQCVGGVTTIAENRDLLTLSALRRRFIYTYQGVPGVYFEATTGKAYPKSEDIRCDQFDVAFQAVELWITDRLVLPIET</sequence>
<dbReference type="HOGENOM" id="CLU_2112202_0_0_1"/>
<accession>D7KU61</accession>
<dbReference type="GO" id="GO:0047769">
    <property type="term" value="F:arogenate dehydratase activity"/>
    <property type="evidence" value="ECO:0007669"/>
    <property type="project" value="TreeGrafter"/>
</dbReference>
<proteinExistence type="predicted"/>
<dbReference type="GO" id="GO:0009507">
    <property type="term" value="C:chloroplast"/>
    <property type="evidence" value="ECO:0007669"/>
    <property type="project" value="TreeGrafter"/>
</dbReference>
<dbReference type="eggNOG" id="KOG2797">
    <property type="taxonomic scope" value="Eukaryota"/>
</dbReference>
<dbReference type="Gramene" id="Al_scaffold_0002_236">
    <property type="protein sequence ID" value="Al_scaffold_0002_236"/>
    <property type="gene ID" value="Al_scaffold_0002_236"/>
</dbReference>
<evidence type="ECO:0000256" key="1">
    <source>
        <dbReference type="SAM" id="MobiDB-lite"/>
    </source>
</evidence>
<dbReference type="GO" id="GO:0009094">
    <property type="term" value="P:L-phenylalanine biosynthetic process"/>
    <property type="evidence" value="ECO:0007669"/>
    <property type="project" value="TreeGrafter"/>
</dbReference>
<dbReference type="PANTHER" id="PTHR21022">
    <property type="entry name" value="PREPHENATE DEHYDRATASE P PROTEIN"/>
    <property type="match status" value="1"/>
</dbReference>
<evidence type="ECO:0000313" key="3">
    <source>
        <dbReference type="Proteomes" id="UP000008694"/>
    </source>
</evidence>
<dbReference type="PANTHER" id="PTHR21022:SF19">
    <property type="entry name" value="PREPHENATE DEHYDRATASE-RELATED"/>
    <property type="match status" value="1"/>
</dbReference>
<organism evidence="3">
    <name type="scientific">Arabidopsis lyrata subsp. lyrata</name>
    <name type="common">Lyre-leaved rock-cress</name>
    <dbReference type="NCBI Taxonomy" id="81972"/>
    <lineage>
        <taxon>Eukaryota</taxon>
        <taxon>Viridiplantae</taxon>
        <taxon>Streptophyta</taxon>
        <taxon>Embryophyta</taxon>
        <taxon>Tracheophyta</taxon>
        <taxon>Spermatophyta</taxon>
        <taxon>Magnoliopsida</taxon>
        <taxon>eudicotyledons</taxon>
        <taxon>Gunneridae</taxon>
        <taxon>Pentapetalae</taxon>
        <taxon>rosids</taxon>
        <taxon>malvids</taxon>
        <taxon>Brassicales</taxon>
        <taxon>Brassicaceae</taxon>
        <taxon>Camelineae</taxon>
        <taxon>Arabidopsis</taxon>
    </lineage>
</organism>
<name>D7KU61_ARALL</name>
<reference evidence="3" key="1">
    <citation type="journal article" date="2011" name="Nat. Genet.">
        <title>The Arabidopsis lyrata genome sequence and the basis of rapid genome size change.</title>
        <authorList>
            <person name="Hu T.T."/>
            <person name="Pattyn P."/>
            <person name="Bakker E.G."/>
            <person name="Cao J."/>
            <person name="Cheng J.-F."/>
            <person name="Clark R.M."/>
            <person name="Fahlgren N."/>
            <person name="Fawcett J.A."/>
            <person name="Grimwood J."/>
            <person name="Gundlach H."/>
            <person name="Haberer G."/>
            <person name="Hollister J.D."/>
            <person name="Ossowski S."/>
            <person name="Ottilar R.P."/>
            <person name="Salamov A.A."/>
            <person name="Schneeberger K."/>
            <person name="Spannagl M."/>
            <person name="Wang X."/>
            <person name="Yang L."/>
            <person name="Nasrallah M.E."/>
            <person name="Bergelson J."/>
            <person name="Carrington J.C."/>
            <person name="Gaut B.S."/>
            <person name="Schmutz J."/>
            <person name="Mayer K.F.X."/>
            <person name="Van de Peer Y."/>
            <person name="Grigoriev I.V."/>
            <person name="Nordborg M."/>
            <person name="Weigel D."/>
            <person name="Guo Y.-L."/>
        </authorList>
    </citation>
    <scope>NUCLEOTIDE SEQUENCE [LARGE SCALE GENOMIC DNA]</scope>
    <source>
        <strain evidence="3">cv. MN47</strain>
    </source>
</reference>
<dbReference type="AlphaFoldDB" id="D7KU61"/>
<protein>
    <submittedName>
        <fullName evidence="2">Predicted protein</fullName>
    </submittedName>
</protein>
<evidence type="ECO:0000313" key="2">
    <source>
        <dbReference type="EMBL" id="EFH64262.1"/>
    </source>
</evidence>
<dbReference type="Proteomes" id="UP000008694">
    <property type="component" value="Unassembled WGS sequence"/>
</dbReference>
<feature type="region of interest" description="Disordered" evidence="1">
    <location>
        <begin position="1"/>
        <end position="23"/>
    </location>
</feature>